<dbReference type="SUPFAM" id="SSF55718">
    <property type="entry name" value="SCP-like"/>
    <property type="match status" value="1"/>
</dbReference>
<dbReference type="SUPFAM" id="SSF55729">
    <property type="entry name" value="Acyl-CoA N-acyltransferases (Nat)"/>
    <property type="match status" value="1"/>
</dbReference>
<comment type="similarity">
    <text evidence="1 4">Belongs to the acetyltransferase Eis family.</text>
</comment>
<dbReference type="CDD" id="cd04301">
    <property type="entry name" value="NAT_SF"/>
    <property type="match status" value="1"/>
</dbReference>
<dbReference type="Gene3D" id="3.30.1050.10">
    <property type="entry name" value="SCP2 sterol-binding domain"/>
    <property type="match status" value="1"/>
</dbReference>
<feature type="active site" description="Proton donor" evidence="4">
    <location>
        <position position="159"/>
    </location>
</feature>
<sequence length="451" mass="49289">MPKVSPGVRLAGELSDTGVVKERPGSSPVMYTCAVHMSAFPLRHIRDREFVPWARMIADTYGLDRSEEELADQRAATDLGRTLAAFDGETPIAGSSVYRRMLTVPGGVLPVAGIASVGVAPTHRRRGLLTSMMRAHLTDLHERRREPIAALRPSEAGIYGRYGFGPATLGNRLRCDRRAVRFRPDTDFGDGTVLLHDADRVRPHLERVYDQARAAAVGWPDRQAVHWAVRLADHPHRRGGATSLRYAVHHEDSGRATGYALYRHSSVPDGHGGSAGVVEVVELAALSRQAYAALWRFVAGIDLVTWIDYEGSVDEPLPHLLADPRAVRGTPVDRLWVRPVDVGRALAGRTYRLPLDLVLDVRDDFCPWNTGRHRLRAEGDTVVCEPTTAPADLRLGAAELGAAFLGGTALSTLAAAGRVEELRPGVLSRASAAFRGDHEPWYPGGWAFPLY</sequence>
<protein>
    <submittedName>
        <fullName evidence="6">UPF0256 protein SAV_5428</fullName>
    </submittedName>
</protein>
<evidence type="ECO:0000259" key="5">
    <source>
        <dbReference type="PROSITE" id="PS51186"/>
    </source>
</evidence>
<dbReference type="InterPro" id="IPR036527">
    <property type="entry name" value="SCP2_sterol-bd_dom_sf"/>
</dbReference>
<gene>
    <name evidence="6" type="primary">sle_66910</name>
</gene>
<evidence type="ECO:0000313" key="6">
    <source>
        <dbReference type="EMBL" id="CQR66145.1"/>
    </source>
</evidence>
<comment type="subunit">
    <text evidence="4">Homohexamer; trimer of dimers.</text>
</comment>
<organism evidence="6 7">
    <name type="scientific">Streptomyces leeuwenhoekii</name>
    <dbReference type="NCBI Taxonomy" id="1437453"/>
    <lineage>
        <taxon>Bacteria</taxon>
        <taxon>Bacillati</taxon>
        <taxon>Actinomycetota</taxon>
        <taxon>Actinomycetes</taxon>
        <taxon>Kitasatosporales</taxon>
        <taxon>Streptomycetaceae</taxon>
        <taxon>Streptomyces</taxon>
    </lineage>
</organism>
<dbReference type="Pfam" id="PF17668">
    <property type="entry name" value="Acetyltransf_17"/>
    <property type="match status" value="1"/>
</dbReference>
<dbReference type="HAMAP" id="MF_01812">
    <property type="entry name" value="Eis"/>
    <property type="match status" value="1"/>
</dbReference>
<keyword evidence="3 4" id="KW-0012">Acyltransferase</keyword>
<dbReference type="PANTHER" id="PTHR37817">
    <property type="entry name" value="N-ACETYLTRANSFERASE EIS"/>
    <property type="match status" value="1"/>
</dbReference>
<dbReference type="InterPro" id="IPR016181">
    <property type="entry name" value="Acyl_CoA_acyltransferase"/>
</dbReference>
<dbReference type="EMBL" id="LN831790">
    <property type="protein sequence ID" value="CQR66145.1"/>
    <property type="molecule type" value="Genomic_DNA"/>
</dbReference>
<dbReference type="PANTHER" id="PTHR37817:SF1">
    <property type="entry name" value="N-ACETYLTRANSFERASE EIS"/>
    <property type="match status" value="1"/>
</dbReference>
<evidence type="ECO:0000256" key="4">
    <source>
        <dbReference type="HAMAP-Rule" id="MF_01812"/>
    </source>
</evidence>
<dbReference type="Gene3D" id="3.40.630.30">
    <property type="match status" value="2"/>
</dbReference>
<feature type="binding site" evidence="4">
    <location>
        <begin position="154"/>
        <end position="155"/>
    </location>
    <ligand>
        <name>acetyl-CoA</name>
        <dbReference type="ChEBI" id="CHEBI:57288"/>
    </ligand>
</feature>
<dbReference type="InterPro" id="IPR022902">
    <property type="entry name" value="NAcTrfase_Eis"/>
</dbReference>
<dbReference type="Pfam" id="PF13530">
    <property type="entry name" value="SCP2_2"/>
    <property type="match status" value="1"/>
</dbReference>
<accession>A0A0F7W2A1</accession>
<dbReference type="PROSITE" id="PS51186">
    <property type="entry name" value="GNAT"/>
    <property type="match status" value="1"/>
</dbReference>
<name>A0A0F7W2A1_STRLW</name>
<feature type="binding site" evidence="4">
    <location>
        <begin position="125"/>
        <end position="130"/>
    </location>
    <ligand>
        <name>acetyl-CoA</name>
        <dbReference type="ChEBI" id="CHEBI:57288"/>
    </ligand>
</feature>
<dbReference type="Proteomes" id="UP000035016">
    <property type="component" value="Chromosome Chromosome"/>
</dbReference>
<reference evidence="6 7" key="1">
    <citation type="submission" date="2015-02" db="EMBL/GenBank/DDBJ databases">
        <authorList>
            <person name="Gomez-Escribano P.J."/>
        </authorList>
    </citation>
    <scope>NUCLEOTIDE SEQUENCE [LARGE SCALE GENOMIC DNA]</scope>
    <source>
        <strain evidence="7">C34 (DSM 42122 / NRRL B-24963)</strain>
    </source>
</reference>
<evidence type="ECO:0000256" key="3">
    <source>
        <dbReference type="ARBA" id="ARBA00023315"/>
    </source>
</evidence>
<dbReference type="InterPro" id="IPR000182">
    <property type="entry name" value="GNAT_dom"/>
</dbReference>
<dbReference type="NCBIfam" id="NF002367">
    <property type="entry name" value="PRK01346.1-4"/>
    <property type="match status" value="1"/>
</dbReference>
<dbReference type="InterPro" id="IPR025559">
    <property type="entry name" value="Eis_dom"/>
</dbReference>
<proteinExistence type="inferred from homology"/>
<evidence type="ECO:0000256" key="1">
    <source>
        <dbReference type="ARBA" id="ARBA00009213"/>
    </source>
</evidence>
<dbReference type="GO" id="GO:0030649">
    <property type="term" value="P:aminoglycoside antibiotic catabolic process"/>
    <property type="evidence" value="ECO:0007669"/>
    <property type="project" value="TreeGrafter"/>
</dbReference>
<dbReference type="AlphaFoldDB" id="A0A0F7W2A1"/>
<dbReference type="InterPro" id="IPR051554">
    <property type="entry name" value="Acetyltransferase_Eis"/>
</dbReference>
<keyword evidence="2 4" id="KW-0808">Transferase</keyword>
<evidence type="ECO:0000256" key="2">
    <source>
        <dbReference type="ARBA" id="ARBA00022679"/>
    </source>
</evidence>
<feature type="active site" description="Proton acceptor; via carboxylate" evidence="4">
    <location>
        <position position="451"/>
    </location>
</feature>
<dbReference type="KEGG" id="sle:sle_66910"/>
<dbReference type="InterPro" id="IPR041380">
    <property type="entry name" value="Acetyltransf_17"/>
</dbReference>
<dbReference type="Pfam" id="PF13527">
    <property type="entry name" value="Acetyltransf_9"/>
    <property type="match status" value="1"/>
</dbReference>
<dbReference type="GO" id="GO:0034069">
    <property type="term" value="F:aminoglycoside N-acetyltransferase activity"/>
    <property type="evidence" value="ECO:0007669"/>
    <property type="project" value="TreeGrafter"/>
</dbReference>
<feature type="binding site" evidence="4">
    <location>
        <begin position="117"/>
        <end position="119"/>
    </location>
    <ligand>
        <name>acetyl-CoA</name>
        <dbReference type="ChEBI" id="CHEBI:57288"/>
    </ligand>
</feature>
<evidence type="ECO:0000313" key="7">
    <source>
        <dbReference type="Proteomes" id="UP000035016"/>
    </source>
</evidence>
<feature type="domain" description="N-acetyltransferase" evidence="5">
    <location>
        <begin position="40"/>
        <end position="187"/>
    </location>
</feature>